<dbReference type="WBParaSite" id="jg19599">
    <property type="protein sequence ID" value="jg19599"/>
    <property type="gene ID" value="jg19599"/>
</dbReference>
<feature type="compositionally biased region" description="Polar residues" evidence="1">
    <location>
        <begin position="238"/>
        <end position="253"/>
    </location>
</feature>
<evidence type="ECO:0000313" key="3">
    <source>
        <dbReference type="WBParaSite" id="jg19599"/>
    </source>
</evidence>
<reference evidence="3" key="1">
    <citation type="submission" date="2022-11" db="UniProtKB">
        <authorList>
            <consortium name="WormBaseParasite"/>
        </authorList>
    </citation>
    <scope>IDENTIFICATION</scope>
</reference>
<protein>
    <submittedName>
        <fullName evidence="3">Gag protein</fullName>
    </submittedName>
</protein>
<feature type="compositionally biased region" description="Polar residues" evidence="1">
    <location>
        <begin position="217"/>
        <end position="226"/>
    </location>
</feature>
<evidence type="ECO:0000313" key="2">
    <source>
        <dbReference type="Proteomes" id="UP000887574"/>
    </source>
</evidence>
<feature type="region of interest" description="Disordered" evidence="1">
    <location>
        <begin position="206"/>
        <end position="261"/>
    </location>
</feature>
<dbReference type="Pfam" id="PF03564">
    <property type="entry name" value="DUF1759"/>
    <property type="match status" value="1"/>
</dbReference>
<dbReference type="PANTHER" id="PTHR47331">
    <property type="entry name" value="PHD-TYPE DOMAIN-CONTAINING PROTEIN"/>
    <property type="match status" value="1"/>
</dbReference>
<organism evidence="2 3">
    <name type="scientific">Ditylenchus dipsaci</name>
    <dbReference type="NCBI Taxonomy" id="166011"/>
    <lineage>
        <taxon>Eukaryota</taxon>
        <taxon>Metazoa</taxon>
        <taxon>Ecdysozoa</taxon>
        <taxon>Nematoda</taxon>
        <taxon>Chromadorea</taxon>
        <taxon>Rhabditida</taxon>
        <taxon>Tylenchina</taxon>
        <taxon>Tylenchomorpha</taxon>
        <taxon>Sphaerularioidea</taxon>
        <taxon>Anguinidae</taxon>
        <taxon>Anguininae</taxon>
        <taxon>Ditylenchus</taxon>
    </lineage>
</organism>
<name>A0A915DGE3_9BILA</name>
<keyword evidence="2" id="KW-1185">Reference proteome</keyword>
<accession>A0A915DGE3</accession>
<dbReference type="AlphaFoldDB" id="A0A915DGE3"/>
<dbReference type="Proteomes" id="UP000887574">
    <property type="component" value="Unplaced"/>
</dbReference>
<dbReference type="InterPro" id="IPR005312">
    <property type="entry name" value="DUF1759"/>
</dbReference>
<sequence>MVHLPGQTAANASIQPSTGGAHRMQLKLPKLKMPTFGGDPLEWPTFWQSFQPSVDSQPIPSVQKLTYLLGCLKDDALKAVTGFAVTNENYQLVLGVLQNRFGCQSTIVDSLQAQLITLPLATESHHSLRNTAEAIDRICRQLSEMGQDENNSLITMTIKSKLTKSVLTELVKQEHASGGKWSTLQWRNGLQQCVAIREEVHRSSIAIKSPQEPKAQQARNQGSAQAFKSKFSQRDQVAEQSRSFPVTSSTKASKNFGDKLKERKNQPRTCFLCEKGQHWWQSVQPFGVGRTA</sequence>
<evidence type="ECO:0000256" key="1">
    <source>
        <dbReference type="SAM" id="MobiDB-lite"/>
    </source>
</evidence>
<proteinExistence type="predicted"/>